<organism evidence="1">
    <name type="scientific">Ignisphaera aggregans</name>
    <dbReference type="NCBI Taxonomy" id="334771"/>
    <lineage>
        <taxon>Archaea</taxon>
        <taxon>Thermoproteota</taxon>
        <taxon>Thermoprotei</taxon>
        <taxon>Desulfurococcales</taxon>
        <taxon>Desulfurococcaceae</taxon>
        <taxon>Ignisphaera</taxon>
    </lineage>
</organism>
<sequence length="79" mass="9242">MLGYAVVESKGFEKDETFIYYTTYITVEGTNVRELYIRIPKPKPYRVPIRISLEVIKDSKIKNLEIEFIPPPTKFTELA</sequence>
<gene>
    <name evidence="1" type="ORF">ENO26_09065</name>
</gene>
<accession>A0A7J2U4P1</accession>
<dbReference type="EMBL" id="DSEU01000062">
    <property type="protein sequence ID" value="HEM67691.1"/>
    <property type="molecule type" value="Genomic_DNA"/>
</dbReference>
<reference evidence="1" key="1">
    <citation type="journal article" date="2020" name="mSystems">
        <title>Genome- and Community-Level Interaction Insights into Carbon Utilization and Element Cycling Functions of Hydrothermarchaeota in Hydrothermal Sediment.</title>
        <authorList>
            <person name="Zhou Z."/>
            <person name="Liu Y."/>
            <person name="Xu W."/>
            <person name="Pan J."/>
            <person name="Luo Z.H."/>
            <person name="Li M."/>
        </authorList>
    </citation>
    <scope>NUCLEOTIDE SEQUENCE [LARGE SCALE GENOMIC DNA]</scope>
    <source>
        <strain evidence="1">SpSt-125</strain>
    </source>
</reference>
<proteinExistence type="predicted"/>
<evidence type="ECO:0000313" key="1">
    <source>
        <dbReference type="EMBL" id="HEM67691.1"/>
    </source>
</evidence>
<dbReference type="AlphaFoldDB" id="A0A7J2U4P1"/>
<name>A0A7J2U4P1_9CREN</name>
<protein>
    <submittedName>
        <fullName evidence="1">Uncharacterized protein</fullName>
    </submittedName>
</protein>
<comment type="caution">
    <text evidence="1">The sequence shown here is derived from an EMBL/GenBank/DDBJ whole genome shotgun (WGS) entry which is preliminary data.</text>
</comment>